<evidence type="ECO:0000313" key="2">
    <source>
        <dbReference type="Proteomes" id="UP000466442"/>
    </source>
</evidence>
<feature type="non-terminal residue" evidence="1">
    <location>
        <position position="1"/>
    </location>
</feature>
<dbReference type="AlphaFoldDB" id="A0A8S9WXE5"/>
<name>A0A8S9WXE5_APOLU</name>
<keyword evidence="2" id="KW-1185">Reference proteome</keyword>
<reference evidence="1" key="1">
    <citation type="journal article" date="2021" name="Mol. Ecol. Resour.">
        <title>Apolygus lucorum genome provides insights into omnivorousness and mesophyll feeding.</title>
        <authorList>
            <person name="Liu Y."/>
            <person name="Liu H."/>
            <person name="Wang H."/>
            <person name="Huang T."/>
            <person name="Liu B."/>
            <person name="Yang B."/>
            <person name="Yin L."/>
            <person name="Li B."/>
            <person name="Zhang Y."/>
            <person name="Zhang S."/>
            <person name="Jiang F."/>
            <person name="Zhang X."/>
            <person name="Ren Y."/>
            <person name="Wang B."/>
            <person name="Wang S."/>
            <person name="Lu Y."/>
            <person name="Wu K."/>
            <person name="Fan W."/>
            <person name="Wang G."/>
        </authorList>
    </citation>
    <scope>NUCLEOTIDE SEQUENCE</scope>
    <source>
        <strain evidence="1">12Hb</strain>
    </source>
</reference>
<dbReference type="Proteomes" id="UP000466442">
    <property type="component" value="Unassembled WGS sequence"/>
</dbReference>
<comment type="caution">
    <text evidence="1">The sequence shown here is derived from an EMBL/GenBank/DDBJ whole genome shotgun (WGS) entry which is preliminary data.</text>
</comment>
<organism evidence="1 2">
    <name type="scientific">Apolygus lucorum</name>
    <name type="common">Small green plant bug</name>
    <name type="synonym">Lygocoris lucorum</name>
    <dbReference type="NCBI Taxonomy" id="248454"/>
    <lineage>
        <taxon>Eukaryota</taxon>
        <taxon>Metazoa</taxon>
        <taxon>Ecdysozoa</taxon>
        <taxon>Arthropoda</taxon>
        <taxon>Hexapoda</taxon>
        <taxon>Insecta</taxon>
        <taxon>Pterygota</taxon>
        <taxon>Neoptera</taxon>
        <taxon>Paraneoptera</taxon>
        <taxon>Hemiptera</taxon>
        <taxon>Heteroptera</taxon>
        <taxon>Panheteroptera</taxon>
        <taxon>Cimicomorpha</taxon>
        <taxon>Miridae</taxon>
        <taxon>Mirini</taxon>
        <taxon>Apolygus</taxon>
    </lineage>
</organism>
<evidence type="ECO:0000313" key="1">
    <source>
        <dbReference type="EMBL" id="KAF6200476.1"/>
    </source>
</evidence>
<dbReference type="EMBL" id="WIXP02000013">
    <property type="protein sequence ID" value="KAF6200476.1"/>
    <property type="molecule type" value="Genomic_DNA"/>
</dbReference>
<gene>
    <name evidence="1" type="ORF">GE061_004919</name>
</gene>
<sequence length="83" mass="8096">NEDLRDEHGGPSVLGGARRCFCACARSGRATGGAAGVDWAKLDLGTGGATGADWAKLGPGTGGAAGVEAADLARALLSGERLT</sequence>
<proteinExistence type="predicted"/>
<accession>A0A8S9WXE5</accession>
<protein>
    <submittedName>
        <fullName evidence="1">Uncharacterized protein</fullName>
    </submittedName>
</protein>